<keyword evidence="5" id="KW-0813">Transport</keyword>
<dbReference type="SUPFAM" id="SSF52540">
    <property type="entry name" value="P-loop containing nucleoside triphosphate hydrolases"/>
    <property type="match status" value="1"/>
</dbReference>
<dbReference type="Proteomes" id="UP000591948">
    <property type="component" value="Unassembled WGS sequence"/>
</dbReference>
<keyword evidence="1" id="KW-0547">Nucleotide-binding</keyword>
<dbReference type="EMBL" id="BLRY01000517">
    <property type="protein sequence ID" value="GFP28934.1"/>
    <property type="molecule type" value="Genomic_DNA"/>
</dbReference>
<evidence type="ECO:0000256" key="1">
    <source>
        <dbReference type="ARBA" id="ARBA00022741"/>
    </source>
</evidence>
<feature type="domain" description="ABC transporter" evidence="4">
    <location>
        <begin position="33"/>
        <end position="89"/>
    </location>
</feature>
<protein>
    <submittedName>
        <fullName evidence="5">Simple sugar transport system ATP-binding protein</fullName>
    </submittedName>
</protein>
<dbReference type="GO" id="GO:0016887">
    <property type="term" value="F:ATP hydrolysis activity"/>
    <property type="evidence" value="ECO:0007669"/>
    <property type="project" value="InterPro"/>
</dbReference>
<dbReference type="InterPro" id="IPR003439">
    <property type="entry name" value="ABC_transporter-like_ATP-bd"/>
</dbReference>
<dbReference type="PANTHER" id="PTHR43790">
    <property type="entry name" value="CARBOHYDRATE TRANSPORT ATP-BINDING PROTEIN MG119-RELATED"/>
    <property type="match status" value="1"/>
</dbReference>
<keyword evidence="5" id="KW-0762">Sugar transport</keyword>
<reference evidence="5 6" key="1">
    <citation type="journal article" date="2020" name="Front. Microbiol.">
        <title>Single-cell genomics of novel Actinobacteria with the Wood-Ljungdahl pathway discovered in a serpentinizing system.</title>
        <authorList>
            <person name="Merino N."/>
            <person name="Kawai M."/>
            <person name="Boyd E.S."/>
            <person name="Colman D.R."/>
            <person name="McGlynn S.E."/>
            <person name="Nealson K.H."/>
            <person name="Kurokawa K."/>
            <person name="Hongoh Y."/>
        </authorList>
    </citation>
    <scope>NUCLEOTIDE SEQUENCE [LARGE SCALE GENOMIC DNA]</scope>
    <source>
        <strain evidence="5 6">S33</strain>
    </source>
</reference>
<evidence type="ECO:0000256" key="3">
    <source>
        <dbReference type="SAM" id="MobiDB-lite"/>
    </source>
</evidence>
<keyword evidence="6" id="KW-1185">Reference proteome</keyword>
<dbReference type="Gene3D" id="3.40.50.300">
    <property type="entry name" value="P-loop containing nucleotide triphosphate hydrolases"/>
    <property type="match status" value="1"/>
</dbReference>
<proteinExistence type="predicted"/>
<accession>A0A6V8PBD1</accession>
<dbReference type="InterPro" id="IPR050107">
    <property type="entry name" value="ABC_carbohydrate_import_ATPase"/>
</dbReference>
<evidence type="ECO:0000313" key="5">
    <source>
        <dbReference type="EMBL" id="GFP28934.1"/>
    </source>
</evidence>
<organism evidence="5 6">
    <name type="scientific">Candidatus Hakubella thermalkaliphila</name>
    <dbReference type="NCBI Taxonomy" id="2754717"/>
    <lineage>
        <taxon>Bacteria</taxon>
        <taxon>Bacillati</taxon>
        <taxon>Actinomycetota</taxon>
        <taxon>Actinomycetota incertae sedis</taxon>
        <taxon>Candidatus Hakubellales</taxon>
        <taxon>Candidatus Hakubellaceae</taxon>
        <taxon>Candidatus Hakubella</taxon>
    </lineage>
</organism>
<feature type="region of interest" description="Disordered" evidence="3">
    <location>
        <begin position="87"/>
        <end position="108"/>
    </location>
</feature>
<gene>
    <name evidence="5" type="ORF">HKBW3S33_02350</name>
</gene>
<evidence type="ECO:0000256" key="2">
    <source>
        <dbReference type="ARBA" id="ARBA00022840"/>
    </source>
</evidence>
<dbReference type="AlphaFoldDB" id="A0A6V8PBD1"/>
<dbReference type="Pfam" id="PF00005">
    <property type="entry name" value="ABC_tran"/>
    <property type="match status" value="1"/>
</dbReference>
<dbReference type="PANTHER" id="PTHR43790:SF4">
    <property type="entry name" value="GUANOSINE IMPORT ATP-BINDING PROTEIN NUPO"/>
    <property type="match status" value="1"/>
</dbReference>
<name>A0A6V8PBD1_9ACTN</name>
<evidence type="ECO:0000259" key="4">
    <source>
        <dbReference type="Pfam" id="PF00005"/>
    </source>
</evidence>
<keyword evidence="2 5" id="KW-0067">ATP-binding</keyword>
<sequence length="141" mass="15334">MVLEGKKSPPLVGEVLLETKGLKALNSKGLLALKGVSLQLRAGEILGIAGVEGNGQTELVEALTGLRKLEAGEIWIKGNRLKKYNPRGGAAERVRAHPRRQAKEGAGASLHRSLQSCLRKTNTNPLLPERMFKLCPDRYQC</sequence>
<dbReference type="GO" id="GO:0005524">
    <property type="term" value="F:ATP binding"/>
    <property type="evidence" value="ECO:0007669"/>
    <property type="project" value="UniProtKB-KW"/>
</dbReference>
<comment type="caution">
    <text evidence="5">The sequence shown here is derived from an EMBL/GenBank/DDBJ whole genome shotgun (WGS) entry which is preliminary data.</text>
</comment>
<evidence type="ECO:0000313" key="6">
    <source>
        <dbReference type="Proteomes" id="UP000591948"/>
    </source>
</evidence>
<dbReference type="InterPro" id="IPR027417">
    <property type="entry name" value="P-loop_NTPase"/>
</dbReference>